<keyword evidence="2" id="KW-0677">Repeat</keyword>
<evidence type="ECO:0000256" key="3">
    <source>
        <dbReference type="ARBA" id="ARBA00022837"/>
    </source>
</evidence>
<organism evidence="7 8">
    <name type="scientific">Dokdonella soli</name>
    <dbReference type="NCBI Taxonomy" id="529810"/>
    <lineage>
        <taxon>Bacteria</taxon>
        <taxon>Pseudomonadati</taxon>
        <taxon>Pseudomonadota</taxon>
        <taxon>Gammaproteobacteria</taxon>
        <taxon>Lysobacterales</taxon>
        <taxon>Rhodanobacteraceae</taxon>
        <taxon>Dokdonella</taxon>
    </lineage>
</organism>
<feature type="chain" id="PRO_5046377336" description="Calx-beta domain-containing protein" evidence="5">
    <location>
        <begin position="34"/>
        <end position="909"/>
    </location>
</feature>
<dbReference type="Pfam" id="PF13517">
    <property type="entry name" value="FG-GAP_3"/>
    <property type="match status" value="6"/>
</dbReference>
<gene>
    <name evidence="7" type="ORF">GCM10009105_04750</name>
</gene>
<dbReference type="SUPFAM" id="SSF69318">
    <property type="entry name" value="Integrin alpha N-terminal domain"/>
    <property type="match status" value="2"/>
</dbReference>
<dbReference type="Gene3D" id="2.60.40.2030">
    <property type="match status" value="1"/>
</dbReference>
<dbReference type="InterPro" id="IPR013519">
    <property type="entry name" value="Int_alpha_beta-p"/>
</dbReference>
<reference evidence="7 8" key="1">
    <citation type="journal article" date="2019" name="Int. J. Syst. Evol. Microbiol.">
        <title>The Global Catalogue of Microorganisms (GCM) 10K type strain sequencing project: providing services to taxonomists for standard genome sequencing and annotation.</title>
        <authorList>
            <consortium name="The Broad Institute Genomics Platform"/>
            <consortium name="The Broad Institute Genome Sequencing Center for Infectious Disease"/>
            <person name="Wu L."/>
            <person name="Ma J."/>
        </authorList>
    </citation>
    <scope>NUCLEOTIDE SEQUENCE [LARGE SCALE GENOMIC DNA]</scope>
    <source>
        <strain evidence="7 8">JCM 15421</strain>
    </source>
</reference>
<protein>
    <recommendedName>
        <fullName evidence="6">Calx-beta domain-containing protein</fullName>
    </recommendedName>
</protein>
<evidence type="ECO:0000313" key="8">
    <source>
        <dbReference type="Proteomes" id="UP001501523"/>
    </source>
</evidence>
<dbReference type="InterPro" id="IPR028994">
    <property type="entry name" value="Integrin_alpha_N"/>
</dbReference>
<evidence type="ECO:0000256" key="5">
    <source>
        <dbReference type="SAM" id="SignalP"/>
    </source>
</evidence>
<dbReference type="SMART" id="SM00191">
    <property type="entry name" value="Int_alpha"/>
    <property type="match status" value="12"/>
</dbReference>
<evidence type="ECO:0000256" key="2">
    <source>
        <dbReference type="ARBA" id="ARBA00022737"/>
    </source>
</evidence>
<name>A0ABN1ICC7_9GAMM</name>
<evidence type="ECO:0000259" key="6">
    <source>
        <dbReference type="Pfam" id="PF03160"/>
    </source>
</evidence>
<dbReference type="Gene3D" id="2.30.30.100">
    <property type="match status" value="12"/>
</dbReference>
<dbReference type="Pfam" id="PF01839">
    <property type="entry name" value="FG-GAP"/>
    <property type="match status" value="2"/>
</dbReference>
<evidence type="ECO:0000313" key="7">
    <source>
        <dbReference type="EMBL" id="GAA0706586.1"/>
    </source>
</evidence>
<keyword evidence="8" id="KW-1185">Reference proteome</keyword>
<keyword evidence="1 5" id="KW-0732">Signal</keyword>
<sequence length="909" mass="90236">MSTSASNRRHWITRRPVSFLGALALCLAASAHADTTTLTVANASKGSSGTPVTMLFPVTRSGDLGYEAVLNYHTLDGTALAGTDYSAASGTITVPAGAGSAMIPITLSSQTGGGANRTFQLQLDGATGIGPTPSFAARQNFAAGTKPDSVTAADINGDGKPDLIVANYGDNTVSVLLNTTAPGAATSSFAAQQTFATGSNPYSVTAADVNGDGKPDLIVANLNDNTVSVLLNTTAPGAATPTFATQQTFATGSIPVAVTAADVNGDGKPDLIVANRNANTVSVLLNTTAPGAATPSFAPQQTFATGWNPRSVIPADVNGDGKPDLIVANQSDNTVSVLLNMTAPGAATPSFAPRQTFGTGTGPDSVTAADVNGNGKPDLIVANRGDNTVSVLLNTTAPGAITPSFAAQQTFATGTTPYSVTAVDVNGDGKPDLIVANGSNTVSVLLNTAAPGAATPSFAAQQTFATGSLPFSVTIADVNGDGTPDLIVANYFLDNTVSVLLNTTALGAATPSFATQQAFGAGSSPYSVTAADLNGDGQPDLIVANANDNTVSVLLNTTAPGAATPSFAAQQTFATGTSPRSVTVADVNGDGKPDLIVANYNFNFVSTVSVLLNTTAPAAATPSFATQQTFVTGSGPISVTAADVNGDGKPDLIVTNGGDNTVSVLLNTTAPGAAAPSFAARKAFAAGSGSQSVTAADVNGDGKPDLIVANSGDNTVSLLLNTTTSGAAIPSFSAQQTFGTGSAPVSITAADVNGDGKPDLIVANYNGNTVSVLLNTTTPGAIPSFAAHQDFATGGGRASVTVADVNGDGKPDLIVANYSGNTVSVLLNATTPGAATPSFAAQQTFGTGTGPVSITSADINGDGKPDLIVANSGSNTVSVLLNTQYQAVFAGSPATGTIVHDYIFANGFE</sequence>
<dbReference type="InterPro" id="IPR003644">
    <property type="entry name" value="Calx_beta"/>
</dbReference>
<dbReference type="Pfam" id="PF03160">
    <property type="entry name" value="Calx-beta"/>
    <property type="match status" value="1"/>
</dbReference>
<proteinExistence type="predicted"/>
<feature type="domain" description="Calx-beta" evidence="6">
    <location>
        <begin position="54"/>
        <end position="125"/>
    </location>
</feature>
<accession>A0ABN1ICC7</accession>
<dbReference type="InterPro" id="IPR013517">
    <property type="entry name" value="FG-GAP"/>
</dbReference>
<dbReference type="InterPro" id="IPR038081">
    <property type="entry name" value="CalX-like_sf"/>
</dbReference>
<dbReference type="PANTHER" id="PTHR46580">
    <property type="entry name" value="SENSOR KINASE-RELATED"/>
    <property type="match status" value="1"/>
</dbReference>
<dbReference type="RefSeq" id="WP_425545119.1">
    <property type="nucleotide sequence ID" value="NZ_BAAAEU010000002.1"/>
</dbReference>
<evidence type="ECO:0000256" key="1">
    <source>
        <dbReference type="ARBA" id="ARBA00022729"/>
    </source>
</evidence>
<comment type="caution">
    <text evidence="7">The sequence shown here is derived from an EMBL/GenBank/DDBJ whole genome shotgun (WGS) entry which is preliminary data.</text>
</comment>
<dbReference type="PANTHER" id="PTHR46580:SF2">
    <property type="entry name" value="MAM DOMAIN-CONTAINING PROTEIN"/>
    <property type="match status" value="1"/>
</dbReference>
<dbReference type="SUPFAM" id="SSF141072">
    <property type="entry name" value="CalX-like"/>
    <property type="match status" value="1"/>
</dbReference>
<keyword evidence="4" id="KW-0325">Glycoprotein</keyword>
<dbReference type="Proteomes" id="UP001501523">
    <property type="component" value="Unassembled WGS sequence"/>
</dbReference>
<feature type="signal peptide" evidence="5">
    <location>
        <begin position="1"/>
        <end position="33"/>
    </location>
</feature>
<dbReference type="EMBL" id="BAAAEU010000002">
    <property type="protein sequence ID" value="GAA0706586.1"/>
    <property type="molecule type" value="Genomic_DNA"/>
</dbReference>
<keyword evidence="3" id="KW-0106">Calcium</keyword>
<evidence type="ECO:0000256" key="4">
    <source>
        <dbReference type="ARBA" id="ARBA00023180"/>
    </source>
</evidence>